<evidence type="ECO:0000313" key="2">
    <source>
        <dbReference type="EMBL" id="KAK8223815.1"/>
    </source>
</evidence>
<proteinExistence type="predicted"/>
<comment type="caution">
    <text evidence="2">The sequence shown here is derived from an EMBL/GenBank/DDBJ whole genome shotgun (WGS) entry which is preliminary data.</text>
</comment>
<evidence type="ECO:0000313" key="3">
    <source>
        <dbReference type="Proteomes" id="UP001492380"/>
    </source>
</evidence>
<dbReference type="Proteomes" id="UP001492380">
    <property type="component" value="Unassembled WGS sequence"/>
</dbReference>
<feature type="region of interest" description="Disordered" evidence="1">
    <location>
        <begin position="62"/>
        <end position="154"/>
    </location>
</feature>
<protein>
    <submittedName>
        <fullName evidence="2">Uncharacterized protein</fullName>
    </submittedName>
</protein>
<name>A0ABR1YBK0_9PEZI</name>
<organism evidence="2 3">
    <name type="scientific">Phyllosticta capitalensis</name>
    <dbReference type="NCBI Taxonomy" id="121624"/>
    <lineage>
        <taxon>Eukaryota</taxon>
        <taxon>Fungi</taxon>
        <taxon>Dikarya</taxon>
        <taxon>Ascomycota</taxon>
        <taxon>Pezizomycotina</taxon>
        <taxon>Dothideomycetes</taxon>
        <taxon>Dothideomycetes incertae sedis</taxon>
        <taxon>Botryosphaeriales</taxon>
        <taxon>Phyllostictaceae</taxon>
        <taxon>Phyllosticta</taxon>
    </lineage>
</organism>
<keyword evidence="3" id="KW-1185">Reference proteome</keyword>
<sequence length="312" mass="35616">MRTHILLCRNYPYCLNATFHLEIECDRDCNHAPTLCMACQENDDPDPHAIDIDIGTASVTNFDIDDDRTDQDNAHDEDDVAGEANATSPESQQDEQHPTPRLRGGDGDGNSEDEGYADSASSLPSASSEEDDSTYSDGSEASNVEYFEEEEEEAEEERHYCPHCLAASRAAFEAHVRQVCNLLVRHGRTEFADVQAADVVADIRRRWERNAETAWRERERRRERHAQYLLTREREARARQGEHRGLVDYGEYEYEAEGGDEVDWGDDDEVREDWDGEDDGEVMVFVIDDDYEEAEIADLEEGRRRGMARLRG</sequence>
<feature type="compositionally biased region" description="Acidic residues" evidence="1">
    <location>
        <begin position="63"/>
        <end position="81"/>
    </location>
</feature>
<reference evidence="2 3" key="1">
    <citation type="submission" date="2024-04" db="EMBL/GenBank/DDBJ databases">
        <title>Phyllosticta paracitricarpa is synonymous to the EU quarantine fungus P. citricarpa based on phylogenomic analyses.</title>
        <authorList>
            <consortium name="Lawrence Berkeley National Laboratory"/>
            <person name="Van Ingen-Buijs V.A."/>
            <person name="Van Westerhoven A.C."/>
            <person name="Haridas S."/>
            <person name="Skiadas P."/>
            <person name="Martin F."/>
            <person name="Groenewald J.Z."/>
            <person name="Crous P.W."/>
            <person name="Seidl M.F."/>
        </authorList>
    </citation>
    <scope>NUCLEOTIDE SEQUENCE [LARGE SCALE GENOMIC DNA]</scope>
    <source>
        <strain evidence="2 3">CBS 123374</strain>
    </source>
</reference>
<accession>A0ABR1YBK0</accession>
<feature type="compositionally biased region" description="Basic and acidic residues" evidence="1">
    <location>
        <begin position="94"/>
        <end position="106"/>
    </location>
</feature>
<feature type="compositionally biased region" description="Low complexity" evidence="1">
    <location>
        <begin position="117"/>
        <end position="127"/>
    </location>
</feature>
<evidence type="ECO:0000256" key="1">
    <source>
        <dbReference type="SAM" id="MobiDB-lite"/>
    </source>
</evidence>
<gene>
    <name evidence="2" type="ORF">HDK90DRAFT_104749</name>
</gene>
<dbReference type="EMBL" id="JBBWRZ010000013">
    <property type="protein sequence ID" value="KAK8223815.1"/>
    <property type="molecule type" value="Genomic_DNA"/>
</dbReference>